<dbReference type="NCBIfam" id="TIGR04350">
    <property type="entry name" value="C_S_lyase_PatB"/>
    <property type="match status" value="1"/>
</dbReference>
<dbReference type="SUPFAM" id="SSF53383">
    <property type="entry name" value="PLP-dependent transferases"/>
    <property type="match status" value="1"/>
</dbReference>
<dbReference type="AlphaFoldDB" id="A0A6C2UR38"/>
<protein>
    <recommendedName>
        <fullName evidence="2">cysteine-S-conjugate beta-lyase</fullName>
        <ecNumber evidence="2">4.4.1.13</ecNumber>
    </recommendedName>
</protein>
<evidence type="ECO:0000256" key="1">
    <source>
        <dbReference type="ARBA" id="ARBA00001933"/>
    </source>
</evidence>
<comment type="similarity">
    <text evidence="5">Belongs to the class-II pyridoxal-phosphate-dependent aminotransferase family. MalY/PatB cystathionine beta-lyase subfamily.</text>
</comment>
<proteinExistence type="inferred from homology"/>
<dbReference type="InterPro" id="IPR015421">
    <property type="entry name" value="PyrdxlP-dep_Trfase_major"/>
</dbReference>
<name>A0A6C2UR38_9BACT</name>
<accession>A0A6C2UR38</accession>
<keyword evidence="8" id="KW-1185">Reference proteome</keyword>
<dbReference type="Proteomes" id="UP000346198">
    <property type="component" value="Unassembled WGS sequence"/>
</dbReference>
<evidence type="ECO:0000313" key="8">
    <source>
        <dbReference type="Proteomes" id="UP000346198"/>
    </source>
</evidence>
<organism evidence="7 8">
    <name type="scientific">Pontiella sulfatireligans</name>
    <dbReference type="NCBI Taxonomy" id="2750658"/>
    <lineage>
        <taxon>Bacteria</taxon>
        <taxon>Pseudomonadati</taxon>
        <taxon>Kiritimatiellota</taxon>
        <taxon>Kiritimatiellia</taxon>
        <taxon>Kiritimatiellales</taxon>
        <taxon>Pontiellaceae</taxon>
        <taxon>Pontiella</taxon>
    </lineage>
</organism>
<evidence type="ECO:0000313" key="7">
    <source>
        <dbReference type="EMBL" id="VGO22569.1"/>
    </source>
</evidence>
<dbReference type="Pfam" id="PF00155">
    <property type="entry name" value="Aminotran_1_2"/>
    <property type="match status" value="1"/>
</dbReference>
<dbReference type="CDD" id="cd00609">
    <property type="entry name" value="AAT_like"/>
    <property type="match status" value="1"/>
</dbReference>
<dbReference type="GO" id="GO:0030170">
    <property type="term" value="F:pyridoxal phosphate binding"/>
    <property type="evidence" value="ECO:0007669"/>
    <property type="project" value="InterPro"/>
</dbReference>
<reference evidence="7 8" key="1">
    <citation type="submission" date="2019-04" db="EMBL/GenBank/DDBJ databases">
        <authorList>
            <person name="Van Vliet M D."/>
        </authorList>
    </citation>
    <scope>NUCLEOTIDE SEQUENCE [LARGE SCALE GENOMIC DNA]</scope>
    <source>
        <strain evidence="7 8">F21</strain>
    </source>
</reference>
<dbReference type="InterPro" id="IPR027619">
    <property type="entry name" value="C-S_lyase_PatB-like"/>
</dbReference>
<dbReference type="InterPro" id="IPR004839">
    <property type="entry name" value="Aminotransferase_I/II_large"/>
</dbReference>
<evidence type="ECO:0000256" key="2">
    <source>
        <dbReference type="ARBA" id="ARBA00012224"/>
    </source>
</evidence>
<evidence type="ECO:0000256" key="4">
    <source>
        <dbReference type="ARBA" id="ARBA00023239"/>
    </source>
</evidence>
<comment type="cofactor">
    <cofactor evidence="1">
        <name>pyridoxal 5'-phosphate</name>
        <dbReference type="ChEBI" id="CHEBI:597326"/>
    </cofactor>
</comment>
<keyword evidence="4 7" id="KW-0456">Lyase</keyword>
<dbReference type="PANTHER" id="PTHR43525:SF1">
    <property type="entry name" value="PROTEIN MALY"/>
    <property type="match status" value="1"/>
</dbReference>
<dbReference type="Gene3D" id="3.40.640.10">
    <property type="entry name" value="Type I PLP-dependent aspartate aminotransferase-like (Major domain)"/>
    <property type="match status" value="1"/>
</dbReference>
<dbReference type="EC" id="4.4.1.13" evidence="2"/>
<dbReference type="Gene3D" id="3.90.1150.10">
    <property type="entry name" value="Aspartate Aminotransferase, domain 1"/>
    <property type="match status" value="1"/>
</dbReference>
<dbReference type="InterPro" id="IPR015424">
    <property type="entry name" value="PyrdxlP-dep_Trfase"/>
</dbReference>
<feature type="domain" description="Aminotransferase class I/classII large" evidence="6">
    <location>
        <begin position="70"/>
        <end position="386"/>
    </location>
</feature>
<sequence>MEEKIIYDFDAVISREGTFAEKYEARERFFGSAAVEPFWVADMDLPTPAFLVDHLRERLAHPMFGYTEQYNAVFDAIVWWMKNQHGATVDPKWISLSSSVVTSISIAIQSLTEPGDSVIVLSPVYGPFFSCTQANGRNVADCPLRIEQGRFEIDFAALEKTMAQADVKLLMLCNPHNPGGRVWSPSELAQLAHLCATNGVILFSDEIHCDIVYPPHRHNSMLNIAEASGNCIVAHSIGKTFNTSGLQASFSIIPDAALRKRFRAGLERVHAGDVNLLGKVALAAALSPEGADYKRQLVDYLGENTRLVCEKLQALEGVDVMAPEATFLVWSDFRKHGAWPEVFKRLIHNADVALSGGTFFGPAGEGWFRINCAHPRSKLLPAVDRIVAEFQNKPH</sequence>
<keyword evidence="3" id="KW-0663">Pyridoxal phosphate</keyword>
<evidence type="ECO:0000256" key="5">
    <source>
        <dbReference type="ARBA" id="ARBA00037974"/>
    </source>
</evidence>
<evidence type="ECO:0000256" key="3">
    <source>
        <dbReference type="ARBA" id="ARBA00022898"/>
    </source>
</evidence>
<dbReference type="InterPro" id="IPR015422">
    <property type="entry name" value="PyrdxlP-dep_Trfase_small"/>
</dbReference>
<gene>
    <name evidence="7" type="primary">patB</name>
    <name evidence="7" type="ORF">SCARR_04654</name>
</gene>
<dbReference type="EMBL" id="CAAHFH010000002">
    <property type="protein sequence ID" value="VGO22569.1"/>
    <property type="molecule type" value="Genomic_DNA"/>
</dbReference>
<dbReference type="InterPro" id="IPR051798">
    <property type="entry name" value="Class-II_PLP-Dep_Aminotrans"/>
</dbReference>
<dbReference type="PANTHER" id="PTHR43525">
    <property type="entry name" value="PROTEIN MALY"/>
    <property type="match status" value="1"/>
</dbReference>
<dbReference type="GO" id="GO:0047804">
    <property type="term" value="F:cysteine-S-conjugate beta-lyase activity"/>
    <property type="evidence" value="ECO:0007669"/>
    <property type="project" value="UniProtKB-EC"/>
</dbReference>
<evidence type="ECO:0000259" key="6">
    <source>
        <dbReference type="Pfam" id="PF00155"/>
    </source>
</evidence>
<dbReference type="RefSeq" id="WP_136064019.1">
    <property type="nucleotide sequence ID" value="NZ_CAAHFH010000002.1"/>
</dbReference>